<comment type="caution">
    <text evidence="3">The sequence shown here is derived from an EMBL/GenBank/DDBJ whole genome shotgun (WGS) entry which is preliminary data.</text>
</comment>
<evidence type="ECO:0000313" key="4">
    <source>
        <dbReference type="Proteomes" id="UP000054695"/>
    </source>
</evidence>
<keyword evidence="2" id="KW-1133">Transmembrane helix</keyword>
<name>A0A0W0RYS7_LEGBO</name>
<dbReference type="EMBL" id="LNXU01000005">
    <property type="protein sequence ID" value="KTC76291.1"/>
    <property type="molecule type" value="Genomic_DNA"/>
</dbReference>
<evidence type="ECO:0000256" key="1">
    <source>
        <dbReference type="SAM" id="MobiDB-lite"/>
    </source>
</evidence>
<dbReference type="STRING" id="447.Lboz_0627"/>
<feature type="transmembrane region" description="Helical" evidence="2">
    <location>
        <begin position="529"/>
        <end position="551"/>
    </location>
</feature>
<dbReference type="AlphaFoldDB" id="A0A0W0RYS7"/>
<reference evidence="3 4" key="1">
    <citation type="submission" date="2015-11" db="EMBL/GenBank/DDBJ databases">
        <title>Genomic analysis of 38 Legionella species identifies large and diverse effector repertoires.</title>
        <authorList>
            <person name="Burstein D."/>
            <person name="Amaro F."/>
            <person name="Zusman T."/>
            <person name="Lifshitz Z."/>
            <person name="Cohen O."/>
            <person name="Gilbert J.A."/>
            <person name="Pupko T."/>
            <person name="Shuman H.A."/>
            <person name="Segal G."/>
        </authorList>
    </citation>
    <scope>NUCLEOTIDE SEQUENCE [LARGE SCALE GENOMIC DNA]</scope>
    <source>
        <strain evidence="3 4">WIGA</strain>
    </source>
</reference>
<evidence type="ECO:0000256" key="2">
    <source>
        <dbReference type="SAM" id="Phobius"/>
    </source>
</evidence>
<organism evidence="3 4">
    <name type="scientific">Legionella bozemanae</name>
    <name type="common">Fluoribacter bozemanae</name>
    <dbReference type="NCBI Taxonomy" id="447"/>
    <lineage>
        <taxon>Bacteria</taxon>
        <taxon>Pseudomonadati</taxon>
        <taxon>Pseudomonadota</taxon>
        <taxon>Gammaproteobacteria</taxon>
        <taxon>Legionellales</taxon>
        <taxon>Legionellaceae</taxon>
        <taxon>Legionella</taxon>
    </lineage>
</organism>
<feature type="region of interest" description="Disordered" evidence="1">
    <location>
        <begin position="734"/>
        <end position="758"/>
    </location>
</feature>
<dbReference type="PATRIC" id="fig|447.4.peg.673"/>
<keyword evidence="4" id="KW-1185">Reference proteome</keyword>
<dbReference type="RefSeq" id="WP_058458320.1">
    <property type="nucleotide sequence ID" value="NZ_CAAAIY010000008.1"/>
</dbReference>
<proteinExistence type="predicted"/>
<feature type="transmembrane region" description="Helical" evidence="2">
    <location>
        <begin position="649"/>
        <end position="670"/>
    </location>
</feature>
<keyword evidence="2" id="KW-0812">Transmembrane</keyword>
<evidence type="ECO:0008006" key="5">
    <source>
        <dbReference type="Google" id="ProtNLM"/>
    </source>
</evidence>
<feature type="compositionally biased region" description="Basic and acidic residues" evidence="1">
    <location>
        <begin position="89"/>
        <end position="98"/>
    </location>
</feature>
<keyword evidence="2" id="KW-0472">Membrane</keyword>
<accession>A0A0W0RYS7</accession>
<feature type="region of interest" description="Disordered" evidence="1">
    <location>
        <begin position="89"/>
        <end position="119"/>
    </location>
</feature>
<protein>
    <recommendedName>
        <fullName evidence="5">Coiled-coil protein</fullName>
    </recommendedName>
</protein>
<dbReference type="Proteomes" id="UP000054695">
    <property type="component" value="Unassembled WGS sequence"/>
</dbReference>
<evidence type="ECO:0000313" key="3">
    <source>
        <dbReference type="EMBL" id="KTC76291.1"/>
    </source>
</evidence>
<gene>
    <name evidence="3" type="ORF">Lboz_0627</name>
</gene>
<feature type="transmembrane region" description="Helical" evidence="2">
    <location>
        <begin position="440"/>
        <end position="457"/>
    </location>
</feature>
<sequence length="758" mass="87938">MATSSAVLQSFLRDAFKDDKKFADLSFEDLLQYNRTECGLIQLDFLPTTFAELPKFFTEDRENNDVVFLYENTLYYGDKKGNRIRKLELPKEPEKPQEPPEPVAFEESDELEQSKAKKQRTDPEYLKYLEEYTQYESAYAEYIKQINAYSSLKSSCSGTYKRARGEELDYIRKLTNRAYTERRSNDFLPSLNFYLGILANTDRAMLPYIEHIPERKEELIFNLRITLLLLLAQKRHEIEYQKTENVNTYNQHIKRCSELLMRLDSEYQQRIRMHYAETHEAKPVKYLGIPLGQLLAKDMVDLPGGTTKTIKEYMGKINEGRLYWVWGSSFLKTVVGLLPDYMYAGQGPEAMKTPDPFTGNLSWTLYYARFFLELGLLLKHTIKGSWMSEEEAKIPPEERFLTQFAQRKFALLNDFIWGTANLFCFFWLNGKGALGTAGDVVTLVLLVFDIAMTAWEFEEQRIKYHKAMLQYDEDLERLGKQLQVFKDIKDRELRDSERQEKRQIEIQIRTLEREKLKCYRDWQLQKVSLINNIAYAVGLMLAFLVLTAPFMPISAPVLGIMVIVGAAACLAFTIINNAIKGGIELYKTYKTMQEHKQDHDAKVKELLVLLRKPNLKKDDEKKLLYLEIRQLQAETEYQKQMMIYQSVNLARRIMIEALVPVVVLASVVAIPLGGLGIIPVLIAAIALAIATQMLVDALFKPEEKKALEFDEESYDKFCKELLEQPKLERDRLFSSGEEREPLVNKGDNSIDPTPTVEY</sequence>
<feature type="transmembrane region" description="Helical" evidence="2">
    <location>
        <begin position="557"/>
        <end position="579"/>
    </location>
</feature>